<sequence length="237" mass="26070">MYRSAVERPNEEPFLFANPPPTQNRQETPSVHSHETNYGETMAAGWYGPRPAQSAPMRPGAYPVPQAQYGTMPFQPQPEPLFVAVNPFDAPSPRWRRPARPAPSNPASDPDAPPAWRTQPVPVVPPTQPFIPVVQPAGYPGQSPYWGRPGTPGWGASAQPFIPVVQPAGYPGQSPYWGRPGTPGWGASAQPATFYRPVAKLEKTRKNTTSHILVYPQAASFQVFQVAQEQWFIPQNI</sequence>
<dbReference type="Proteomes" id="UP001218188">
    <property type="component" value="Unassembled WGS sequence"/>
</dbReference>
<name>A0AAD6SYR4_9AGAR</name>
<feature type="compositionally biased region" description="Basic and acidic residues" evidence="1">
    <location>
        <begin position="1"/>
        <end position="11"/>
    </location>
</feature>
<dbReference type="AlphaFoldDB" id="A0AAD6SYR4"/>
<evidence type="ECO:0000313" key="3">
    <source>
        <dbReference type="Proteomes" id="UP001218188"/>
    </source>
</evidence>
<evidence type="ECO:0000313" key="2">
    <source>
        <dbReference type="EMBL" id="KAJ7036526.1"/>
    </source>
</evidence>
<organism evidence="2 3">
    <name type="scientific">Mycena alexandri</name>
    <dbReference type="NCBI Taxonomy" id="1745969"/>
    <lineage>
        <taxon>Eukaryota</taxon>
        <taxon>Fungi</taxon>
        <taxon>Dikarya</taxon>
        <taxon>Basidiomycota</taxon>
        <taxon>Agaricomycotina</taxon>
        <taxon>Agaricomycetes</taxon>
        <taxon>Agaricomycetidae</taxon>
        <taxon>Agaricales</taxon>
        <taxon>Marasmiineae</taxon>
        <taxon>Mycenaceae</taxon>
        <taxon>Mycena</taxon>
    </lineage>
</organism>
<evidence type="ECO:0000256" key="1">
    <source>
        <dbReference type="SAM" id="MobiDB-lite"/>
    </source>
</evidence>
<dbReference type="EMBL" id="JARJCM010000042">
    <property type="protein sequence ID" value="KAJ7036526.1"/>
    <property type="molecule type" value="Genomic_DNA"/>
</dbReference>
<proteinExistence type="predicted"/>
<comment type="caution">
    <text evidence="2">The sequence shown here is derived from an EMBL/GenBank/DDBJ whole genome shotgun (WGS) entry which is preliminary data.</text>
</comment>
<reference evidence="2" key="1">
    <citation type="submission" date="2023-03" db="EMBL/GenBank/DDBJ databases">
        <title>Massive genome expansion in bonnet fungi (Mycena s.s.) driven by repeated elements and novel gene families across ecological guilds.</title>
        <authorList>
            <consortium name="Lawrence Berkeley National Laboratory"/>
            <person name="Harder C.B."/>
            <person name="Miyauchi S."/>
            <person name="Viragh M."/>
            <person name="Kuo A."/>
            <person name="Thoen E."/>
            <person name="Andreopoulos B."/>
            <person name="Lu D."/>
            <person name="Skrede I."/>
            <person name="Drula E."/>
            <person name="Henrissat B."/>
            <person name="Morin E."/>
            <person name="Kohler A."/>
            <person name="Barry K."/>
            <person name="LaButti K."/>
            <person name="Morin E."/>
            <person name="Salamov A."/>
            <person name="Lipzen A."/>
            <person name="Mereny Z."/>
            <person name="Hegedus B."/>
            <person name="Baldrian P."/>
            <person name="Stursova M."/>
            <person name="Weitz H."/>
            <person name="Taylor A."/>
            <person name="Grigoriev I.V."/>
            <person name="Nagy L.G."/>
            <person name="Martin F."/>
            <person name="Kauserud H."/>
        </authorList>
    </citation>
    <scope>NUCLEOTIDE SEQUENCE</scope>
    <source>
        <strain evidence="2">CBHHK200</strain>
    </source>
</reference>
<keyword evidence="3" id="KW-1185">Reference proteome</keyword>
<feature type="region of interest" description="Disordered" evidence="1">
    <location>
        <begin position="1"/>
        <end position="62"/>
    </location>
</feature>
<accession>A0AAD6SYR4</accession>
<feature type="compositionally biased region" description="Low complexity" evidence="1">
    <location>
        <begin position="105"/>
        <end position="120"/>
    </location>
</feature>
<gene>
    <name evidence="2" type="ORF">C8F04DRAFT_1257761</name>
</gene>
<protein>
    <submittedName>
        <fullName evidence="2">Uncharacterized protein</fullName>
    </submittedName>
</protein>
<feature type="region of interest" description="Disordered" evidence="1">
    <location>
        <begin position="92"/>
        <end position="120"/>
    </location>
</feature>